<evidence type="ECO:0000313" key="3">
    <source>
        <dbReference type="Proteomes" id="UP000431826"/>
    </source>
</evidence>
<proteinExistence type="predicted"/>
<dbReference type="AlphaFoldDB" id="A0A640UYV5"/>
<comment type="caution">
    <text evidence="2">The sequence shown here is derived from an EMBL/GenBank/DDBJ whole genome shotgun (WGS) entry which is preliminary data.</text>
</comment>
<feature type="compositionally biased region" description="Gly residues" evidence="1">
    <location>
        <begin position="18"/>
        <end position="33"/>
    </location>
</feature>
<dbReference type="Proteomes" id="UP000431826">
    <property type="component" value="Unassembled WGS sequence"/>
</dbReference>
<evidence type="ECO:0000256" key="1">
    <source>
        <dbReference type="SAM" id="MobiDB-lite"/>
    </source>
</evidence>
<protein>
    <submittedName>
        <fullName evidence="2">Uncharacterized protein</fullName>
    </submittedName>
</protein>
<feature type="region of interest" description="Disordered" evidence="1">
    <location>
        <begin position="1"/>
        <end position="47"/>
    </location>
</feature>
<accession>A0A640UYV5</accession>
<evidence type="ECO:0000313" key="2">
    <source>
        <dbReference type="EMBL" id="GFE40410.1"/>
    </source>
</evidence>
<sequence length="109" mass="11465">MQQGERRAGGVEQPLDECGGGAGGGLAVHGGGSFQERRNGRRKSAKAAPRAAFAECGMCARISGPPDERSTTSSCSQQVAYTWWAPYRTVRVPRVSKSGCRNGQLPGTP</sequence>
<gene>
    <name evidence="2" type="ORF">Stube_50830</name>
</gene>
<keyword evidence="3" id="KW-1185">Reference proteome</keyword>
<name>A0A640UYV5_9ACTN</name>
<organism evidence="2 3">
    <name type="scientific">Streptomyces tubercidicus</name>
    <dbReference type="NCBI Taxonomy" id="47759"/>
    <lineage>
        <taxon>Bacteria</taxon>
        <taxon>Bacillati</taxon>
        <taxon>Actinomycetota</taxon>
        <taxon>Actinomycetes</taxon>
        <taxon>Kitasatosporales</taxon>
        <taxon>Streptomycetaceae</taxon>
        <taxon>Streptomyces</taxon>
    </lineage>
</organism>
<dbReference type="EMBL" id="BLIR01000001">
    <property type="protein sequence ID" value="GFE40410.1"/>
    <property type="molecule type" value="Genomic_DNA"/>
</dbReference>
<reference evidence="2 3" key="1">
    <citation type="submission" date="2019-12" db="EMBL/GenBank/DDBJ databases">
        <title>Whole genome shotgun sequence of Streptomyces tubercidicus NBRC 13090.</title>
        <authorList>
            <person name="Ichikawa N."/>
            <person name="Kimura A."/>
            <person name="Kitahashi Y."/>
            <person name="Komaki H."/>
            <person name="Tamura T."/>
        </authorList>
    </citation>
    <scope>NUCLEOTIDE SEQUENCE [LARGE SCALE GENOMIC DNA]</scope>
    <source>
        <strain evidence="2 3">NBRC 13090</strain>
    </source>
</reference>